<dbReference type="EMBL" id="FNZX01000018">
    <property type="protein sequence ID" value="SEL02772.1"/>
    <property type="molecule type" value="Genomic_DNA"/>
</dbReference>
<organism evidence="1 2">
    <name type="scientific">Pseudobutyrivibrio ruminis</name>
    <dbReference type="NCBI Taxonomy" id="46206"/>
    <lineage>
        <taxon>Bacteria</taxon>
        <taxon>Bacillati</taxon>
        <taxon>Bacillota</taxon>
        <taxon>Clostridia</taxon>
        <taxon>Lachnospirales</taxon>
        <taxon>Lachnospiraceae</taxon>
        <taxon>Pseudobutyrivibrio</taxon>
    </lineage>
</organism>
<dbReference type="AlphaFoldDB" id="A0A1H7LV50"/>
<reference evidence="2" key="1">
    <citation type="submission" date="2016-10" db="EMBL/GenBank/DDBJ databases">
        <authorList>
            <person name="Varghese N."/>
            <person name="Submissions S."/>
        </authorList>
    </citation>
    <scope>NUCLEOTIDE SEQUENCE [LARGE SCALE GENOMIC DNA]</scope>
    <source>
        <strain evidence="2">ACV-9</strain>
    </source>
</reference>
<name>A0A1H7LV50_9FIRM</name>
<protein>
    <submittedName>
        <fullName evidence="1">Uncharacterized protein</fullName>
    </submittedName>
</protein>
<keyword evidence="2" id="KW-1185">Reference proteome</keyword>
<dbReference type="RefSeq" id="WP_177175728.1">
    <property type="nucleotide sequence ID" value="NZ_FNZX01000018.1"/>
</dbReference>
<dbReference type="InterPro" id="IPR031344">
    <property type="entry name" value="DUF5104"/>
</dbReference>
<feature type="non-terminal residue" evidence="1">
    <location>
        <position position="83"/>
    </location>
</feature>
<dbReference type="Pfam" id="PF17117">
    <property type="entry name" value="DUF5104"/>
    <property type="match status" value="1"/>
</dbReference>
<dbReference type="Proteomes" id="UP000182321">
    <property type="component" value="Unassembled WGS sequence"/>
</dbReference>
<evidence type="ECO:0000313" key="1">
    <source>
        <dbReference type="EMBL" id="SEL02772.1"/>
    </source>
</evidence>
<dbReference type="Gene3D" id="3.10.450.50">
    <property type="match status" value="1"/>
</dbReference>
<accession>A0A1H7LV50</accession>
<gene>
    <name evidence="1" type="ORF">SAMN02910377_02474</name>
</gene>
<sequence>MEGAWQINEDEVAENMIESVVSGINNHDANSIKCVFSESALDNAEDIDASIDELYDFLGEPIVSYEEGNGSGSTMESSDASYR</sequence>
<evidence type="ECO:0000313" key="2">
    <source>
        <dbReference type="Proteomes" id="UP000182321"/>
    </source>
</evidence>
<proteinExistence type="predicted"/>